<dbReference type="Proteomes" id="UP001163823">
    <property type="component" value="Chromosome 11"/>
</dbReference>
<protein>
    <submittedName>
        <fullName evidence="2">Disease resistance protein</fullName>
    </submittedName>
</protein>
<dbReference type="KEGG" id="qsa:O6P43_027302"/>
<evidence type="ECO:0000256" key="1">
    <source>
        <dbReference type="ARBA" id="ARBA00022821"/>
    </source>
</evidence>
<evidence type="ECO:0000313" key="3">
    <source>
        <dbReference type="Proteomes" id="UP001163823"/>
    </source>
</evidence>
<name>A0AAD7PD55_QUISA</name>
<evidence type="ECO:0000313" key="2">
    <source>
        <dbReference type="EMBL" id="KAJ7951223.1"/>
    </source>
</evidence>
<dbReference type="Gene3D" id="1.10.8.430">
    <property type="entry name" value="Helical domain of apoptotic protease-activating factors"/>
    <property type="match status" value="1"/>
</dbReference>
<accession>A0AAD7PD55</accession>
<reference evidence="2" key="1">
    <citation type="journal article" date="2023" name="Science">
        <title>Elucidation of the pathway for biosynthesis of saponin adjuvants from the soapbark tree.</title>
        <authorList>
            <person name="Reed J."/>
            <person name="Orme A."/>
            <person name="El-Demerdash A."/>
            <person name="Owen C."/>
            <person name="Martin L.B.B."/>
            <person name="Misra R.C."/>
            <person name="Kikuchi S."/>
            <person name="Rejzek M."/>
            <person name="Martin A.C."/>
            <person name="Harkess A."/>
            <person name="Leebens-Mack J."/>
            <person name="Louveau T."/>
            <person name="Stephenson M.J."/>
            <person name="Osbourn A."/>
        </authorList>
    </citation>
    <scope>NUCLEOTIDE SEQUENCE</scope>
    <source>
        <strain evidence="2">S10</strain>
    </source>
</reference>
<dbReference type="PRINTS" id="PR00364">
    <property type="entry name" value="DISEASERSIST"/>
</dbReference>
<organism evidence="2 3">
    <name type="scientific">Quillaja saponaria</name>
    <name type="common">Soap bark tree</name>
    <dbReference type="NCBI Taxonomy" id="32244"/>
    <lineage>
        <taxon>Eukaryota</taxon>
        <taxon>Viridiplantae</taxon>
        <taxon>Streptophyta</taxon>
        <taxon>Embryophyta</taxon>
        <taxon>Tracheophyta</taxon>
        <taxon>Spermatophyta</taxon>
        <taxon>Magnoliopsida</taxon>
        <taxon>eudicotyledons</taxon>
        <taxon>Gunneridae</taxon>
        <taxon>Pentapetalae</taxon>
        <taxon>rosids</taxon>
        <taxon>fabids</taxon>
        <taxon>Fabales</taxon>
        <taxon>Quillajaceae</taxon>
        <taxon>Quillaja</taxon>
    </lineage>
</organism>
<keyword evidence="3" id="KW-1185">Reference proteome</keyword>
<dbReference type="GO" id="GO:0006952">
    <property type="term" value="P:defense response"/>
    <property type="evidence" value="ECO:0007669"/>
    <property type="project" value="UniProtKB-KW"/>
</dbReference>
<dbReference type="Gene3D" id="3.40.50.300">
    <property type="entry name" value="P-loop containing nucleotide triphosphate hydrolases"/>
    <property type="match status" value="1"/>
</dbReference>
<dbReference type="SUPFAM" id="SSF52047">
    <property type="entry name" value="RNI-like"/>
    <property type="match status" value="1"/>
</dbReference>
<gene>
    <name evidence="2" type="ORF">O6P43_027302</name>
</gene>
<keyword evidence="1" id="KW-0611">Plant defense</keyword>
<dbReference type="InterPro" id="IPR036388">
    <property type="entry name" value="WH-like_DNA-bd_sf"/>
</dbReference>
<dbReference type="InterPro" id="IPR042197">
    <property type="entry name" value="Apaf_helical"/>
</dbReference>
<dbReference type="PANTHER" id="PTHR36766:SF3">
    <property type="entry name" value="RPW8 DOMAIN-CONTAINING PROTEIN"/>
    <property type="match status" value="1"/>
</dbReference>
<dbReference type="SUPFAM" id="SSF52540">
    <property type="entry name" value="P-loop containing nucleoside triphosphate hydrolases"/>
    <property type="match status" value="1"/>
</dbReference>
<dbReference type="InterPro" id="IPR027417">
    <property type="entry name" value="P-loop_NTPase"/>
</dbReference>
<sequence>MIAQNLYHRVGYEVPLFLSPEDKMKNLLRKIGKKPILLVLDDVWSGSESIIEELKLGLKDYKILVTSRFRFPRFSNTYSLGSLSTEDATTLFHHFVQQCGRYDNCKDHEDLVEKIVKICGNFPLFLKLVGGSLRGRTTDVWETMEKQWSKFGEFAIDENSGLLDKLGVLLEVLDTEENIKECFMDLSLFPEDQKIPVAALIDMWVELNKLDENVGDVRIYIDKLTTRNLADIVVTSVNQAFESSSHRISKSLPNLEEMNVDYCNDVVNLPEWLCDITFLKNLSITNCHKLS</sequence>
<dbReference type="Gene3D" id="1.10.10.10">
    <property type="entry name" value="Winged helix-like DNA-binding domain superfamily/Winged helix DNA-binding domain"/>
    <property type="match status" value="1"/>
</dbReference>
<comment type="caution">
    <text evidence="2">The sequence shown here is derived from an EMBL/GenBank/DDBJ whole genome shotgun (WGS) entry which is preliminary data.</text>
</comment>
<dbReference type="EMBL" id="JARAOO010000011">
    <property type="protein sequence ID" value="KAJ7951223.1"/>
    <property type="molecule type" value="Genomic_DNA"/>
</dbReference>
<dbReference type="GO" id="GO:0043531">
    <property type="term" value="F:ADP binding"/>
    <property type="evidence" value="ECO:0007669"/>
    <property type="project" value="InterPro"/>
</dbReference>
<dbReference type="PANTHER" id="PTHR36766">
    <property type="entry name" value="PLANT BROAD-SPECTRUM MILDEW RESISTANCE PROTEIN RPW8"/>
    <property type="match status" value="1"/>
</dbReference>
<proteinExistence type="predicted"/>
<dbReference type="AlphaFoldDB" id="A0AAD7PD55"/>